<keyword evidence="11" id="KW-1185">Reference proteome</keyword>
<evidence type="ECO:0000256" key="6">
    <source>
        <dbReference type="ARBA" id="ARBA00022842"/>
    </source>
</evidence>
<dbReference type="PROSITE" id="PS50126">
    <property type="entry name" value="S1"/>
    <property type="match status" value="1"/>
</dbReference>
<dbReference type="FunFam" id="3.30.1370.10:FF:000001">
    <property type="entry name" value="Polyribonucleotide nucleotidyltransferase"/>
    <property type="match status" value="1"/>
</dbReference>
<comment type="cofactor">
    <cofactor evidence="8">
        <name>Mg(2+)</name>
        <dbReference type="ChEBI" id="CHEBI:18420"/>
    </cofactor>
</comment>
<dbReference type="SUPFAM" id="SSF55666">
    <property type="entry name" value="Ribonuclease PH domain 2-like"/>
    <property type="match status" value="2"/>
</dbReference>
<dbReference type="Pfam" id="PF03725">
    <property type="entry name" value="RNase_PH_C"/>
    <property type="match status" value="1"/>
</dbReference>
<comment type="catalytic activity">
    <reaction evidence="8">
        <text>RNA(n+1) + phosphate = RNA(n) + a ribonucleoside 5'-diphosphate</text>
        <dbReference type="Rhea" id="RHEA:22096"/>
        <dbReference type="Rhea" id="RHEA-COMP:14527"/>
        <dbReference type="Rhea" id="RHEA-COMP:17342"/>
        <dbReference type="ChEBI" id="CHEBI:43474"/>
        <dbReference type="ChEBI" id="CHEBI:57930"/>
        <dbReference type="ChEBI" id="CHEBI:140395"/>
        <dbReference type="EC" id="2.7.7.8"/>
    </reaction>
</comment>
<keyword evidence="5 8" id="KW-0479">Metal-binding</keyword>
<dbReference type="EMBL" id="CBXV010000006">
    <property type="protein sequence ID" value="CDM65706.1"/>
    <property type="molecule type" value="Genomic_DNA"/>
</dbReference>
<feature type="binding site" evidence="8">
    <location>
        <position position="490"/>
    </location>
    <ligand>
        <name>Mg(2+)</name>
        <dbReference type="ChEBI" id="CHEBI:18420"/>
    </ligand>
</feature>
<dbReference type="GO" id="GO:0006402">
    <property type="term" value="P:mRNA catabolic process"/>
    <property type="evidence" value="ECO:0007669"/>
    <property type="project" value="UniProtKB-UniRule"/>
</dbReference>
<protein>
    <recommendedName>
        <fullName evidence="8">Polyribonucleotide nucleotidyltransferase</fullName>
        <ecNumber evidence="8">2.7.7.8</ecNumber>
    </recommendedName>
    <alternativeName>
        <fullName evidence="8">Polynucleotide phosphorylase</fullName>
        <shortName evidence="8">PNPase</shortName>
    </alternativeName>
</protein>
<name>A0A0B6WXB5_9BACT</name>
<dbReference type="FunFam" id="3.30.230.70:FF:000001">
    <property type="entry name" value="Polyribonucleotide nucleotidyltransferase"/>
    <property type="match status" value="1"/>
</dbReference>
<dbReference type="NCBIfam" id="NF008805">
    <property type="entry name" value="PRK11824.1"/>
    <property type="match status" value="1"/>
</dbReference>
<dbReference type="FunFam" id="2.40.50.140:FF:000189">
    <property type="entry name" value="Polyribonucleotide nucleotidyltransferase, putative"/>
    <property type="match status" value="1"/>
</dbReference>
<dbReference type="AlphaFoldDB" id="A0A0B6WXB5"/>
<dbReference type="InterPro" id="IPR027408">
    <property type="entry name" value="PNPase/RNase_PH_dom_sf"/>
</dbReference>
<dbReference type="SMART" id="SM00316">
    <property type="entry name" value="S1"/>
    <property type="match status" value="1"/>
</dbReference>
<dbReference type="EC" id="2.7.7.8" evidence="8"/>
<dbReference type="InterPro" id="IPR004088">
    <property type="entry name" value="KH_dom_type_1"/>
</dbReference>
<evidence type="ECO:0000256" key="3">
    <source>
        <dbReference type="ARBA" id="ARBA00022679"/>
    </source>
</evidence>
<keyword evidence="2 8" id="KW-0963">Cytoplasm</keyword>
<dbReference type="SUPFAM" id="SSF54211">
    <property type="entry name" value="Ribosomal protein S5 domain 2-like"/>
    <property type="match status" value="2"/>
</dbReference>
<gene>
    <name evidence="8" type="primary">pnp</name>
    <name evidence="10" type="ORF">PYK22_01712</name>
</gene>
<feature type="binding site" evidence="8">
    <location>
        <position position="496"/>
    </location>
    <ligand>
        <name>Mg(2+)</name>
        <dbReference type="ChEBI" id="CHEBI:18420"/>
    </ligand>
</feature>
<reference evidence="10 11" key="1">
    <citation type="submission" date="2013-12" db="EMBL/GenBank/DDBJ databases">
        <authorList>
            <person name="Stott M."/>
        </authorList>
    </citation>
    <scope>NUCLEOTIDE SEQUENCE [LARGE SCALE GENOMIC DNA]</scope>
    <source>
        <strain evidence="10 11">K22</strain>
    </source>
</reference>
<dbReference type="InterPro" id="IPR036612">
    <property type="entry name" value="KH_dom_type_1_sf"/>
</dbReference>
<dbReference type="InterPro" id="IPR004087">
    <property type="entry name" value="KH_dom"/>
</dbReference>
<dbReference type="Proteomes" id="UP000031518">
    <property type="component" value="Unassembled WGS sequence"/>
</dbReference>
<dbReference type="PIRSF" id="PIRSF005499">
    <property type="entry name" value="PNPase"/>
    <property type="match status" value="1"/>
</dbReference>
<keyword evidence="3 8" id="KW-0808">Transferase</keyword>
<dbReference type="InterPro" id="IPR012162">
    <property type="entry name" value="PNPase"/>
</dbReference>
<feature type="domain" description="S1 motif" evidence="9">
    <location>
        <begin position="626"/>
        <end position="693"/>
    </location>
</feature>
<dbReference type="Gene3D" id="2.40.50.140">
    <property type="entry name" value="Nucleic acid-binding proteins"/>
    <property type="match status" value="1"/>
</dbReference>
<comment type="subcellular location">
    <subcellularLocation>
        <location evidence="8">Cytoplasm</location>
    </subcellularLocation>
</comment>
<proteinExistence type="inferred from homology"/>
<dbReference type="InterPro" id="IPR015847">
    <property type="entry name" value="ExoRNase_PH_dom2"/>
</dbReference>
<dbReference type="Gene3D" id="3.30.230.70">
    <property type="entry name" value="GHMP Kinase, N-terminal domain"/>
    <property type="match status" value="2"/>
</dbReference>
<evidence type="ECO:0000256" key="5">
    <source>
        <dbReference type="ARBA" id="ARBA00022723"/>
    </source>
</evidence>
<dbReference type="STRING" id="454194.PYK22_01712"/>
<evidence type="ECO:0000256" key="7">
    <source>
        <dbReference type="ARBA" id="ARBA00022884"/>
    </source>
</evidence>
<evidence type="ECO:0000256" key="2">
    <source>
        <dbReference type="ARBA" id="ARBA00022490"/>
    </source>
</evidence>
<evidence type="ECO:0000256" key="4">
    <source>
        <dbReference type="ARBA" id="ARBA00022695"/>
    </source>
</evidence>
<dbReference type="Pfam" id="PF03726">
    <property type="entry name" value="PNPase"/>
    <property type="match status" value="1"/>
</dbReference>
<dbReference type="Pfam" id="PF00575">
    <property type="entry name" value="S1"/>
    <property type="match status" value="1"/>
</dbReference>
<dbReference type="PROSITE" id="PS50084">
    <property type="entry name" value="KH_TYPE_1"/>
    <property type="match status" value="1"/>
</dbReference>
<dbReference type="GO" id="GO:0000175">
    <property type="term" value="F:3'-5'-RNA exonuclease activity"/>
    <property type="evidence" value="ECO:0007669"/>
    <property type="project" value="TreeGrafter"/>
</dbReference>
<dbReference type="FunFam" id="3.30.230.70:FF:000002">
    <property type="entry name" value="Polyribonucleotide nucleotidyltransferase"/>
    <property type="match status" value="1"/>
</dbReference>
<organism evidence="10 11">
    <name type="scientific">Pyrinomonas methylaliphatogenes</name>
    <dbReference type="NCBI Taxonomy" id="454194"/>
    <lineage>
        <taxon>Bacteria</taxon>
        <taxon>Pseudomonadati</taxon>
        <taxon>Acidobacteriota</taxon>
        <taxon>Blastocatellia</taxon>
        <taxon>Blastocatellales</taxon>
        <taxon>Pyrinomonadaceae</taxon>
        <taxon>Pyrinomonas</taxon>
    </lineage>
</organism>
<evidence type="ECO:0000256" key="8">
    <source>
        <dbReference type="HAMAP-Rule" id="MF_01595"/>
    </source>
</evidence>
<dbReference type="SUPFAM" id="SSF54791">
    <property type="entry name" value="Eukaryotic type KH-domain (KH-domain type I)"/>
    <property type="match status" value="1"/>
</dbReference>
<evidence type="ECO:0000256" key="1">
    <source>
        <dbReference type="ARBA" id="ARBA00007404"/>
    </source>
</evidence>
<dbReference type="InterPro" id="IPR036456">
    <property type="entry name" value="PNPase_PH_RNA-bd_sf"/>
</dbReference>
<dbReference type="PANTHER" id="PTHR11252:SF0">
    <property type="entry name" value="POLYRIBONUCLEOTIDE NUCLEOTIDYLTRANSFERASE 1, MITOCHONDRIAL"/>
    <property type="match status" value="1"/>
</dbReference>
<dbReference type="SUPFAM" id="SSF46915">
    <property type="entry name" value="Polynucleotide phosphorylase/guanosine pentaphosphate synthase (PNPase/GPSI), domain 3"/>
    <property type="match status" value="1"/>
</dbReference>
<dbReference type="CDD" id="cd04472">
    <property type="entry name" value="S1_PNPase"/>
    <property type="match status" value="1"/>
</dbReference>
<dbReference type="InterPro" id="IPR020568">
    <property type="entry name" value="Ribosomal_Su5_D2-typ_SF"/>
</dbReference>
<dbReference type="InterPro" id="IPR001247">
    <property type="entry name" value="ExoRNase_PH_dom1"/>
</dbReference>
<keyword evidence="6 8" id="KW-0460">Magnesium</keyword>
<dbReference type="GO" id="GO:0006396">
    <property type="term" value="P:RNA processing"/>
    <property type="evidence" value="ECO:0007669"/>
    <property type="project" value="InterPro"/>
</dbReference>
<evidence type="ECO:0000313" key="10">
    <source>
        <dbReference type="EMBL" id="CDM65706.1"/>
    </source>
</evidence>
<dbReference type="InterPro" id="IPR036345">
    <property type="entry name" value="ExoRNase_PH_dom2_sf"/>
</dbReference>
<dbReference type="NCBIfam" id="TIGR03591">
    <property type="entry name" value="polynuc_phos"/>
    <property type="match status" value="1"/>
</dbReference>
<sequence length="712" mass="79178">MTTKKYLKETIRVGDRDLTVETGRVAKQADGAVIIRYGDTMVLVTAVGARQPREGIDFFPLTVEYREHNYAAGRIPGNYFRREGRPTEKEILTSRLIDRPCRPLFAEGYRNETQIAASVISADPENDPDVISITGASCALYFSDIPFHNPIAGVRVGLVEGRYIINPTYEELRHSRLNLVVAGTEEAIVMVEASAKEVSEEIMIEALMLAHKEINRLCRWQKELYKYLEIEKRPVEPEVLDEEMLRRIEGEYTERLRAALDTSQQGKLASYAAVEQLKQEIVESYPEDQLEQRAMAKRVFDYLKEKIFRDDILNHRRRPDGRRFSEIRPITCEVGWLPRVHGSALFTRGETQAIVTTTLGTKEDEQFLDDLELGEVRRRFMLNYNFPPYAVGEVGRFGSPGRREIGHGALARRALEAVLPEEADFPYTIRVVSDITESNGSSSMASVCGGSLSLMDAGVPIKTAVAGIAMGLVMEGNKYAILSDIAGAEDHYGDMDFKVAGTKDGITALQMDIKISGVNAQIMAEALEQAKRGRLHILSIMEKTIAEPRPGISPYAPRIIQIKINPERIRDVIGPGGKIIRALVEETGAKIDIEDDGTVSIATSNSAAAQAAVERIRGLTAEAEVGETYLGTVTRIADFGAFVEIFPGVEGLLHISEIAAHRVRNVRDELKEGQQIMVKCIAKEGNKIKLSRKAVLREEKQRTEAGGKSNFK</sequence>
<keyword evidence="7 8" id="KW-0694">RNA-binding</keyword>
<dbReference type="GO" id="GO:0005829">
    <property type="term" value="C:cytosol"/>
    <property type="evidence" value="ECO:0007669"/>
    <property type="project" value="TreeGrafter"/>
</dbReference>
<dbReference type="SUPFAM" id="SSF50249">
    <property type="entry name" value="Nucleic acid-binding proteins"/>
    <property type="match status" value="1"/>
</dbReference>
<dbReference type="InterPro" id="IPR012340">
    <property type="entry name" value="NA-bd_OB-fold"/>
</dbReference>
<keyword evidence="4 8" id="KW-0548">Nucleotidyltransferase</keyword>
<dbReference type="Gene3D" id="3.30.1370.10">
    <property type="entry name" value="K Homology domain, type 1"/>
    <property type="match status" value="1"/>
</dbReference>
<dbReference type="OrthoDB" id="9804305at2"/>
<dbReference type="SMART" id="SM00322">
    <property type="entry name" value="KH"/>
    <property type="match status" value="1"/>
</dbReference>
<dbReference type="HAMAP" id="MF_01595">
    <property type="entry name" value="PNPase"/>
    <property type="match status" value="1"/>
</dbReference>
<comment type="similarity">
    <text evidence="1 8">Belongs to the polyribonucleotide nucleotidyltransferase family.</text>
</comment>
<dbReference type="CDD" id="cd11364">
    <property type="entry name" value="RNase_PH_PNPase_2"/>
    <property type="match status" value="1"/>
</dbReference>
<dbReference type="CDD" id="cd02393">
    <property type="entry name" value="KH-I_PNPase"/>
    <property type="match status" value="1"/>
</dbReference>
<evidence type="ECO:0000259" key="9">
    <source>
        <dbReference type="PROSITE" id="PS50126"/>
    </source>
</evidence>
<dbReference type="InterPro" id="IPR003029">
    <property type="entry name" value="S1_domain"/>
</dbReference>
<comment type="function">
    <text evidence="8">Involved in mRNA degradation. Catalyzes the phosphorolysis of single-stranded polyribonucleotides processively in the 3'- to 5'-direction.</text>
</comment>
<dbReference type="InterPro" id="IPR015848">
    <property type="entry name" value="PNPase_PH_RNA-bd_bac/org-type"/>
</dbReference>
<dbReference type="RefSeq" id="WP_041976205.1">
    <property type="nucleotide sequence ID" value="NZ_CBXV010000006.1"/>
</dbReference>
<evidence type="ECO:0000313" key="11">
    <source>
        <dbReference type="Proteomes" id="UP000031518"/>
    </source>
</evidence>
<dbReference type="GO" id="GO:0004654">
    <property type="term" value="F:polyribonucleotide nucleotidyltransferase activity"/>
    <property type="evidence" value="ECO:0007669"/>
    <property type="project" value="UniProtKB-UniRule"/>
</dbReference>
<dbReference type="GO" id="GO:0000287">
    <property type="term" value="F:magnesium ion binding"/>
    <property type="evidence" value="ECO:0007669"/>
    <property type="project" value="UniProtKB-UniRule"/>
</dbReference>
<dbReference type="GO" id="GO:0003723">
    <property type="term" value="F:RNA binding"/>
    <property type="evidence" value="ECO:0007669"/>
    <property type="project" value="UniProtKB-UniRule"/>
</dbReference>
<reference evidence="10 11" key="2">
    <citation type="submission" date="2015-01" db="EMBL/GenBank/DDBJ databases">
        <title>Complete genome sequence of Pyrinomonas methylaliphatogenes type strain K22T.</title>
        <authorList>
            <person name="Lee K.C.Y."/>
            <person name="Power J.F."/>
            <person name="Dunfield P.F."/>
            <person name="Morgan X.C."/>
            <person name="Huttenhower C."/>
            <person name="Stott M.B."/>
        </authorList>
    </citation>
    <scope>NUCLEOTIDE SEQUENCE [LARGE SCALE GENOMIC DNA]</scope>
    <source>
        <strain evidence="10 11">K22</strain>
    </source>
</reference>
<dbReference type="CDD" id="cd11363">
    <property type="entry name" value="RNase_PH_PNPase_1"/>
    <property type="match status" value="1"/>
</dbReference>
<accession>A0A0B6WXB5</accession>
<dbReference type="PANTHER" id="PTHR11252">
    <property type="entry name" value="POLYRIBONUCLEOTIDE NUCLEOTIDYLTRANSFERASE"/>
    <property type="match status" value="1"/>
</dbReference>
<dbReference type="Pfam" id="PF00013">
    <property type="entry name" value="KH_1"/>
    <property type="match status" value="1"/>
</dbReference>
<dbReference type="Pfam" id="PF01138">
    <property type="entry name" value="RNase_PH"/>
    <property type="match status" value="2"/>
</dbReference>